<dbReference type="Proteomes" id="UP000316313">
    <property type="component" value="Chromosome"/>
</dbReference>
<evidence type="ECO:0000313" key="5">
    <source>
        <dbReference type="EMBL" id="QDH16146.1"/>
    </source>
</evidence>
<feature type="binding site" evidence="4">
    <location>
        <position position="207"/>
    </location>
    <ligand>
        <name>a divalent metal cation</name>
        <dbReference type="ChEBI" id="CHEBI:60240"/>
        <label>1</label>
    </ligand>
</feature>
<sequence>MTLLIDTHCHLDRLEDVPSALEQAKESGLEGMITIGTRFSQADTQIGLTQYDTPDLRVWCAIGTHPDHVGEEGPADVEAIVRKAEARSVVAIGESGLDYFHSSEEERPEQHESFRAHIAAARETGLPLVIHTRNADDDTIAILRDEHKKGEFPFLIHCFASGDKLAKAALDLGGYLSFSGLVTFPKCEEIREVARWVPEDRFLVETDSPFLAPVPKRGKPNTPGYVAYTAARIAQERGISVEKIAELTTKNAYNLFKRTRV</sequence>
<gene>
    <name evidence="5" type="ORF">E3D00_00085</name>
</gene>
<keyword evidence="6" id="KW-1185">Reference proteome</keyword>
<dbReference type="PROSITE" id="PS01137">
    <property type="entry name" value="TATD_1"/>
    <property type="match status" value="1"/>
</dbReference>
<proteinExistence type="inferred from homology"/>
<keyword evidence="2 4" id="KW-0479">Metal-binding</keyword>
<feature type="binding site" evidence="4">
    <location>
        <position position="131"/>
    </location>
    <ligand>
        <name>a divalent metal cation</name>
        <dbReference type="ChEBI" id="CHEBI:60240"/>
        <label>2</label>
    </ligand>
</feature>
<dbReference type="GO" id="GO:0016788">
    <property type="term" value="F:hydrolase activity, acting on ester bonds"/>
    <property type="evidence" value="ECO:0007669"/>
    <property type="project" value="InterPro"/>
</dbReference>
<dbReference type="GO" id="GO:0004536">
    <property type="term" value="F:DNA nuclease activity"/>
    <property type="evidence" value="ECO:0007669"/>
    <property type="project" value="InterPro"/>
</dbReference>
<dbReference type="SUPFAM" id="SSF51556">
    <property type="entry name" value="Metallo-dependent hydrolases"/>
    <property type="match status" value="1"/>
</dbReference>
<reference evidence="5 6" key="1">
    <citation type="submission" date="2019-03" db="EMBL/GenBank/DDBJ databases">
        <title>The complete genome sequence of Swingsia samuiensis NBRC107927(T).</title>
        <authorList>
            <person name="Chua K.-O."/>
            <person name="Chan K.-G."/>
            <person name="See-Too W.-S."/>
        </authorList>
    </citation>
    <scope>NUCLEOTIDE SEQUENCE [LARGE SCALE GENOMIC DNA]</scope>
    <source>
        <strain evidence="5 6">AH83</strain>
    </source>
</reference>
<dbReference type="PANTHER" id="PTHR46124">
    <property type="entry name" value="D-AMINOACYL-TRNA DEACYLASE"/>
    <property type="match status" value="1"/>
</dbReference>
<dbReference type="FunFam" id="3.20.20.140:FF:000005">
    <property type="entry name" value="TatD family hydrolase"/>
    <property type="match status" value="1"/>
</dbReference>
<dbReference type="OrthoDB" id="9810005at2"/>
<dbReference type="InterPro" id="IPR032466">
    <property type="entry name" value="Metal_Hydrolase"/>
</dbReference>
<dbReference type="GO" id="GO:0046872">
    <property type="term" value="F:metal ion binding"/>
    <property type="evidence" value="ECO:0007669"/>
    <property type="project" value="UniProtKB-KW"/>
</dbReference>
<dbReference type="Gene3D" id="3.20.20.140">
    <property type="entry name" value="Metal-dependent hydrolases"/>
    <property type="match status" value="1"/>
</dbReference>
<feature type="binding site" evidence="4">
    <location>
        <position position="8"/>
    </location>
    <ligand>
        <name>a divalent metal cation</name>
        <dbReference type="ChEBI" id="CHEBI:60240"/>
        <label>1</label>
    </ligand>
</feature>
<evidence type="ECO:0000313" key="6">
    <source>
        <dbReference type="Proteomes" id="UP000316313"/>
    </source>
</evidence>
<evidence type="ECO:0000256" key="4">
    <source>
        <dbReference type="PIRSR" id="PIRSR005902-1"/>
    </source>
</evidence>
<dbReference type="KEGG" id="ssam:E3D00_00085"/>
<dbReference type="AlphaFoldDB" id="A0A4Y6UI77"/>
<organism evidence="5 6">
    <name type="scientific">Swingsia samuiensis</name>
    <dbReference type="NCBI Taxonomy" id="1293412"/>
    <lineage>
        <taxon>Bacteria</taxon>
        <taxon>Pseudomonadati</taxon>
        <taxon>Pseudomonadota</taxon>
        <taxon>Alphaproteobacteria</taxon>
        <taxon>Acetobacterales</taxon>
        <taxon>Acetobacteraceae</taxon>
        <taxon>Swingsia</taxon>
    </lineage>
</organism>
<dbReference type="PROSITE" id="PS01090">
    <property type="entry name" value="TATD_2"/>
    <property type="match status" value="1"/>
</dbReference>
<dbReference type="RefSeq" id="WP_141458817.1">
    <property type="nucleotide sequence ID" value="NZ_CP038141.1"/>
</dbReference>
<dbReference type="InterPro" id="IPR015991">
    <property type="entry name" value="TatD/YcfH-like"/>
</dbReference>
<name>A0A4Y6UI77_9PROT</name>
<dbReference type="PANTHER" id="PTHR46124:SF2">
    <property type="entry name" value="D-AMINOACYL-TRNA DEACYLASE"/>
    <property type="match status" value="1"/>
</dbReference>
<dbReference type="InterPro" id="IPR018228">
    <property type="entry name" value="DNase_TatD-rel_CS"/>
</dbReference>
<comment type="similarity">
    <text evidence="1">Belongs to the metallo-dependent hydrolases superfamily. TatD-type hydrolase family.</text>
</comment>
<evidence type="ECO:0000256" key="1">
    <source>
        <dbReference type="ARBA" id="ARBA00009275"/>
    </source>
</evidence>
<feature type="binding site" evidence="4">
    <location>
        <position position="10"/>
    </location>
    <ligand>
        <name>a divalent metal cation</name>
        <dbReference type="ChEBI" id="CHEBI:60240"/>
        <label>1</label>
    </ligand>
</feature>
<dbReference type="InterPro" id="IPR001130">
    <property type="entry name" value="TatD-like"/>
</dbReference>
<feature type="binding site" evidence="4">
    <location>
        <position position="94"/>
    </location>
    <ligand>
        <name>a divalent metal cation</name>
        <dbReference type="ChEBI" id="CHEBI:60240"/>
        <label>1</label>
    </ligand>
</feature>
<dbReference type="PIRSF" id="PIRSF005902">
    <property type="entry name" value="DNase_TatD"/>
    <property type="match status" value="1"/>
</dbReference>
<feature type="binding site" evidence="4">
    <location>
        <position position="157"/>
    </location>
    <ligand>
        <name>a divalent metal cation</name>
        <dbReference type="ChEBI" id="CHEBI:60240"/>
        <label>2</label>
    </ligand>
</feature>
<dbReference type="CDD" id="cd01310">
    <property type="entry name" value="TatD_DNAse"/>
    <property type="match status" value="1"/>
</dbReference>
<dbReference type="NCBIfam" id="TIGR00010">
    <property type="entry name" value="YchF/TatD family DNA exonuclease"/>
    <property type="match status" value="1"/>
</dbReference>
<dbReference type="Pfam" id="PF01026">
    <property type="entry name" value="TatD_DNase"/>
    <property type="match status" value="1"/>
</dbReference>
<dbReference type="EMBL" id="CP038141">
    <property type="protein sequence ID" value="QDH16146.1"/>
    <property type="molecule type" value="Genomic_DNA"/>
</dbReference>
<keyword evidence="3" id="KW-0378">Hydrolase</keyword>
<evidence type="ECO:0000256" key="2">
    <source>
        <dbReference type="ARBA" id="ARBA00022723"/>
    </source>
</evidence>
<dbReference type="GO" id="GO:0005829">
    <property type="term" value="C:cytosol"/>
    <property type="evidence" value="ECO:0007669"/>
    <property type="project" value="TreeGrafter"/>
</dbReference>
<evidence type="ECO:0000256" key="3">
    <source>
        <dbReference type="ARBA" id="ARBA00022801"/>
    </source>
</evidence>
<accession>A0A4Y6UI77</accession>
<protein>
    <submittedName>
        <fullName evidence="5">TatD family deoxyribonuclease</fullName>
    </submittedName>
</protein>